<gene>
    <name evidence="1" type="ORF">GGR15_002560</name>
</gene>
<dbReference type="Proteomes" id="UP000576368">
    <property type="component" value="Unassembled WGS sequence"/>
</dbReference>
<dbReference type="GeneID" id="86890734"/>
<dbReference type="RefSeq" id="WP_255378866.1">
    <property type="nucleotide sequence ID" value="NZ_BMPA01000008.1"/>
</dbReference>
<organism evidence="1 2">
    <name type="scientific">Butyricimonas paravirosa</name>
    <dbReference type="NCBI Taxonomy" id="1472417"/>
    <lineage>
        <taxon>Bacteria</taxon>
        <taxon>Pseudomonadati</taxon>
        <taxon>Bacteroidota</taxon>
        <taxon>Bacteroidia</taxon>
        <taxon>Bacteroidales</taxon>
        <taxon>Odoribacteraceae</taxon>
        <taxon>Butyricimonas</taxon>
    </lineage>
</organism>
<evidence type="ECO:0000313" key="1">
    <source>
        <dbReference type="EMBL" id="NJC18932.1"/>
    </source>
</evidence>
<evidence type="ECO:0000313" key="2">
    <source>
        <dbReference type="Proteomes" id="UP000576368"/>
    </source>
</evidence>
<dbReference type="AlphaFoldDB" id="A0A7X5YG40"/>
<name>A0A7X5YG40_9BACT</name>
<sequence>MKANVTFFKQKGMQNHANLHGLGLPQLFPKNVQQKKYPSKSYD</sequence>
<accession>A0A7X5YG40</accession>
<proteinExistence type="predicted"/>
<dbReference type="EMBL" id="JAATLI010000008">
    <property type="protein sequence ID" value="NJC18932.1"/>
    <property type="molecule type" value="Genomic_DNA"/>
</dbReference>
<protein>
    <submittedName>
        <fullName evidence="1">Uncharacterized protein</fullName>
    </submittedName>
</protein>
<comment type="caution">
    <text evidence="1">The sequence shown here is derived from an EMBL/GenBank/DDBJ whole genome shotgun (WGS) entry which is preliminary data.</text>
</comment>
<reference evidence="1 2" key="1">
    <citation type="submission" date="2020-03" db="EMBL/GenBank/DDBJ databases">
        <title>Genomic Encyclopedia of Type Strains, Phase IV (KMG-IV): sequencing the most valuable type-strain genomes for metagenomic binning, comparative biology and taxonomic classification.</title>
        <authorList>
            <person name="Goeker M."/>
        </authorList>
    </citation>
    <scope>NUCLEOTIDE SEQUENCE [LARGE SCALE GENOMIC DNA]</scope>
    <source>
        <strain evidence="1 2">DSM 105722</strain>
    </source>
</reference>